<dbReference type="Gene3D" id="2.40.128.20">
    <property type="match status" value="1"/>
</dbReference>
<dbReference type="AlphaFoldDB" id="A0A131YHP4"/>
<evidence type="ECO:0000256" key="1">
    <source>
        <dbReference type="SAM" id="SignalP"/>
    </source>
</evidence>
<dbReference type="InterPro" id="IPR012674">
    <property type="entry name" value="Calycin"/>
</dbReference>
<evidence type="ECO:0000313" key="2">
    <source>
        <dbReference type="EMBL" id="JAP78022.1"/>
    </source>
</evidence>
<dbReference type="EMBL" id="GEDV01010535">
    <property type="protein sequence ID" value="JAP78022.1"/>
    <property type="molecule type" value="Transcribed_RNA"/>
</dbReference>
<keyword evidence="1" id="KW-0732">Signal</keyword>
<accession>A0A131YHP4</accession>
<feature type="chain" id="PRO_5007285176" evidence="1">
    <location>
        <begin position="19"/>
        <end position="199"/>
    </location>
</feature>
<dbReference type="GO" id="GO:0030682">
    <property type="term" value="P:symbiont-mediated perturbation of host defenses"/>
    <property type="evidence" value="ECO:0007669"/>
    <property type="project" value="InterPro"/>
</dbReference>
<dbReference type="GO" id="GO:0043176">
    <property type="term" value="F:amine binding"/>
    <property type="evidence" value="ECO:0007669"/>
    <property type="project" value="InterPro"/>
</dbReference>
<dbReference type="InterPro" id="IPR002970">
    <property type="entry name" value="Tick_his-bd"/>
</dbReference>
<proteinExistence type="predicted"/>
<name>A0A131YHP4_RHIAP</name>
<feature type="signal peptide" evidence="1">
    <location>
        <begin position="1"/>
        <end position="18"/>
    </location>
</feature>
<dbReference type="Pfam" id="PF02098">
    <property type="entry name" value="His_binding"/>
    <property type="match status" value="1"/>
</dbReference>
<reference evidence="2" key="1">
    <citation type="journal article" date="2016" name="Ticks Tick Borne Dis.">
        <title>De novo assembly and annotation of the salivary gland transcriptome of Rhipicephalus appendiculatus male and female ticks during blood feeding.</title>
        <authorList>
            <person name="de Castro M.H."/>
            <person name="de Klerk D."/>
            <person name="Pienaar R."/>
            <person name="Latif A.A."/>
            <person name="Rees D.J."/>
            <person name="Mans B.J."/>
        </authorList>
    </citation>
    <scope>NUCLEOTIDE SEQUENCE</scope>
    <source>
        <tissue evidence="2">Salivary glands</tissue>
    </source>
</reference>
<sequence>MFSGLVLALVLAVSRSTGEVATQRRNAASDVDIKEYFSTTDVMWTYNTTRSTEYYCIGDVKYNITNANVLFTRYSRINTSQVETLATKLNGTFYSEPARERNIQASAESRFNAMDITYVADGEPYWKEVLMFETDDKKCGVFKVDKGRRHRESYDLRLKNSSVEQGPHTTCLEKFLSYTQGKQGHVLYTSECQEILKKN</sequence>
<organism evidence="2">
    <name type="scientific">Rhipicephalus appendiculatus</name>
    <name type="common">Brown ear tick</name>
    <dbReference type="NCBI Taxonomy" id="34631"/>
    <lineage>
        <taxon>Eukaryota</taxon>
        <taxon>Metazoa</taxon>
        <taxon>Ecdysozoa</taxon>
        <taxon>Arthropoda</taxon>
        <taxon>Chelicerata</taxon>
        <taxon>Arachnida</taxon>
        <taxon>Acari</taxon>
        <taxon>Parasitiformes</taxon>
        <taxon>Ixodida</taxon>
        <taxon>Ixodoidea</taxon>
        <taxon>Ixodidae</taxon>
        <taxon>Rhipicephalinae</taxon>
        <taxon>Rhipicephalus</taxon>
        <taxon>Rhipicephalus</taxon>
    </lineage>
</organism>
<protein>
    <submittedName>
        <fullName evidence="2">Lipocalin</fullName>
    </submittedName>
</protein>